<keyword evidence="2" id="KW-1185">Reference proteome</keyword>
<evidence type="ECO:0000313" key="1">
    <source>
        <dbReference type="EMBL" id="GAA3690339.1"/>
    </source>
</evidence>
<dbReference type="EMBL" id="BAAAYX010000002">
    <property type="protein sequence ID" value="GAA3690339.1"/>
    <property type="molecule type" value="Genomic_DNA"/>
</dbReference>
<gene>
    <name evidence="1" type="ORF">GCM10022204_01460</name>
</gene>
<organism evidence="1 2">
    <name type="scientific">Microlunatus aurantiacus</name>
    <dbReference type="NCBI Taxonomy" id="446786"/>
    <lineage>
        <taxon>Bacteria</taxon>
        <taxon>Bacillati</taxon>
        <taxon>Actinomycetota</taxon>
        <taxon>Actinomycetes</taxon>
        <taxon>Propionibacteriales</taxon>
        <taxon>Propionibacteriaceae</taxon>
        <taxon>Microlunatus</taxon>
    </lineage>
</organism>
<evidence type="ECO:0008006" key="3">
    <source>
        <dbReference type="Google" id="ProtNLM"/>
    </source>
</evidence>
<sequence length="101" mass="11347">MGRGGYNGEGVLTDPDVEGSSIMLVIFGIRVSEDVLGVVRYVCETCGQEGAHQVLRRRRRFTLFFVPLFSVGTTYVDVCTWCARSRELSQQQAELATRELR</sequence>
<dbReference type="Proteomes" id="UP001500051">
    <property type="component" value="Unassembled WGS sequence"/>
</dbReference>
<comment type="caution">
    <text evidence="1">The sequence shown here is derived from an EMBL/GenBank/DDBJ whole genome shotgun (WGS) entry which is preliminary data.</text>
</comment>
<accession>A0ABP7CKK6</accession>
<protein>
    <recommendedName>
        <fullName evidence="3">Zinc-ribbon 15 domain-containing protein</fullName>
    </recommendedName>
</protein>
<reference evidence="2" key="1">
    <citation type="journal article" date="2019" name="Int. J. Syst. Evol. Microbiol.">
        <title>The Global Catalogue of Microorganisms (GCM) 10K type strain sequencing project: providing services to taxonomists for standard genome sequencing and annotation.</title>
        <authorList>
            <consortium name="The Broad Institute Genomics Platform"/>
            <consortium name="The Broad Institute Genome Sequencing Center for Infectious Disease"/>
            <person name="Wu L."/>
            <person name="Ma J."/>
        </authorList>
    </citation>
    <scope>NUCLEOTIDE SEQUENCE [LARGE SCALE GENOMIC DNA]</scope>
    <source>
        <strain evidence="2">JCM 16548</strain>
    </source>
</reference>
<proteinExistence type="predicted"/>
<evidence type="ECO:0000313" key="2">
    <source>
        <dbReference type="Proteomes" id="UP001500051"/>
    </source>
</evidence>
<name>A0ABP7CKK6_9ACTN</name>